<dbReference type="RefSeq" id="WP_378987472.1">
    <property type="nucleotide sequence ID" value="NZ_JBHSBW010000013.1"/>
</dbReference>
<proteinExistence type="predicted"/>
<reference evidence="2" key="1">
    <citation type="journal article" date="2019" name="Int. J. Syst. Evol. Microbiol.">
        <title>The Global Catalogue of Microorganisms (GCM) 10K type strain sequencing project: providing services to taxonomists for standard genome sequencing and annotation.</title>
        <authorList>
            <consortium name="The Broad Institute Genomics Platform"/>
            <consortium name="The Broad Institute Genome Sequencing Center for Infectious Disease"/>
            <person name="Wu L."/>
            <person name="Ma J."/>
        </authorList>
    </citation>
    <scope>NUCLEOTIDE SEQUENCE [LARGE SCALE GENOMIC DNA]</scope>
    <source>
        <strain evidence="2">CCM 8691</strain>
    </source>
</reference>
<name>A0ABV8PFA5_9SPHI</name>
<organism evidence="1 2">
    <name type="scientific">Pedobacter lithocola</name>
    <dbReference type="NCBI Taxonomy" id="1908239"/>
    <lineage>
        <taxon>Bacteria</taxon>
        <taxon>Pseudomonadati</taxon>
        <taxon>Bacteroidota</taxon>
        <taxon>Sphingobacteriia</taxon>
        <taxon>Sphingobacteriales</taxon>
        <taxon>Sphingobacteriaceae</taxon>
        <taxon>Pedobacter</taxon>
    </lineage>
</organism>
<comment type="caution">
    <text evidence="1">The sequence shown here is derived from an EMBL/GenBank/DDBJ whole genome shotgun (WGS) entry which is preliminary data.</text>
</comment>
<gene>
    <name evidence="1" type="ORF">ACFOWA_17295</name>
</gene>
<evidence type="ECO:0000313" key="2">
    <source>
        <dbReference type="Proteomes" id="UP001595789"/>
    </source>
</evidence>
<sequence length="159" mass="18964">MKKEVVKWEAKLLKHHKQSRIGIYFDKHAALIAEIKEIKGVRWSHTLKAWHIPDVVENRLRFKLPEKIIGIQNISKINLVNQKAYQAYIDTLYLKAYSCSTIKTYNQKLSMIDIPIYQKQYYQFYEPITPHINQRNFYLKVNLAINTALEVPNWYLNRA</sequence>
<dbReference type="EMBL" id="JBHSBW010000013">
    <property type="protein sequence ID" value="MFC4212954.1"/>
    <property type="molecule type" value="Genomic_DNA"/>
</dbReference>
<evidence type="ECO:0000313" key="1">
    <source>
        <dbReference type="EMBL" id="MFC4212954.1"/>
    </source>
</evidence>
<protein>
    <submittedName>
        <fullName evidence="1">Uncharacterized protein</fullName>
    </submittedName>
</protein>
<dbReference type="Proteomes" id="UP001595789">
    <property type="component" value="Unassembled WGS sequence"/>
</dbReference>
<keyword evidence="2" id="KW-1185">Reference proteome</keyword>
<accession>A0ABV8PFA5</accession>